<evidence type="ECO:0000313" key="3">
    <source>
        <dbReference type="Proteomes" id="UP000316958"/>
    </source>
</evidence>
<dbReference type="SUPFAM" id="SSF52540">
    <property type="entry name" value="P-loop containing nucleoside triphosphate hydrolases"/>
    <property type="match status" value="1"/>
</dbReference>
<accession>A0A552G0S3</accession>
<proteinExistence type="predicted"/>
<dbReference type="EMBL" id="SFBE01000092">
    <property type="protein sequence ID" value="TRU52583.1"/>
    <property type="molecule type" value="Genomic_DNA"/>
</dbReference>
<dbReference type="PANTHER" id="PTHR43581:SF4">
    <property type="entry name" value="ATP_GTP PHOSPHATASE"/>
    <property type="match status" value="1"/>
</dbReference>
<sequence>MQKIIIKNFGAIEYAEIEIKKVLVLIGEQASGKSTIAKLIYFFKSLKDYLLSKDQLKTSDSLDIFSNFVFLIQERFYDFFGSTLHIPNFEITYYYSLEKNKFINLVLDDEKKINASLSNNFFNENIEKSINQIKKLLEEDLSDEDLNSYAPNIGIIRYIQRLSTILNQSLESVFETSQTDLFFVIASRNVTVSYSNQFNMRLFAGIQNTLEKNNQKSSNNKQQITDDILMIEFIEKCEIIKNIFEKFDNFDGLINRYVEDEAKKHHLINIMEKVYKILKGRYCIDSDGEKIVLDRQSTVSKKYVYLHNASSGQKESIRILQDIFLNIINNRIILRIIEEPEAHLFPVAQKNLIELLAVMVNQNADNQLIITTHSPYILSVFNNLLFAKRVVEKNPSAKSEVSEIIPEDYWLNAAEFAAYSLGNQFLDEEANYCESIFDSNTGMIAQNYLDTVSEMLGGDFNELYQIHARTFKRK</sequence>
<reference evidence="2 3" key="1">
    <citation type="submission" date="2019-01" db="EMBL/GenBank/DDBJ databases">
        <title>Coherence of Microcystis species and biogeography revealed through population genomics.</title>
        <authorList>
            <person name="Perez-Carrascal O.M."/>
            <person name="Terrat Y."/>
            <person name="Giani A."/>
            <person name="Fortin N."/>
            <person name="Tromas N."/>
            <person name="Shapiro B.J."/>
        </authorList>
    </citation>
    <scope>NUCLEOTIDE SEQUENCE [LARGE SCALE GENOMIC DNA]</scope>
    <source>
        <strain evidence="2">Ma_QC_Ch_20071001_S25D</strain>
    </source>
</reference>
<evidence type="ECO:0000259" key="1">
    <source>
        <dbReference type="Pfam" id="PF13175"/>
    </source>
</evidence>
<feature type="domain" description="Endonuclease GajA/Old nuclease/RecF-like AAA" evidence="1">
    <location>
        <begin position="2"/>
        <end position="377"/>
    </location>
</feature>
<dbReference type="PANTHER" id="PTHR43581">
    <property type="entry name" value="ATP/GTP PHOSPHATASE"/>
    <property type="match status" value="1"/>
</dbReference>
<name>A0A552G0S3_MICAE</name>
<organism evidence="2 3">
    <name type="scientific">Microcystis aeruginosa Ma_QC_Ch_20071001_S25D</name>
    <dbReference type="NCBI Taxonomy" id="2486250"/>
    <lineage>
        <taxon>Bacteria</taxon>
        <taxon>Bacillati</taxon>
        <taxon>Cyanobacteriota</taxon>
        <taxon>Cyanophyceae</taxon>
        <taxon>Oscillatoriophycideae</taxon>
        <taxon>Chroococcales</taxon>
        <taxon>Microcystaceae</taxon>
        <taxon>Microcystis</taxon>
    </lineage>
</organism>
<dbReference type="AlphaFoldDB" id="A0A552G0S3"/>
<dbReference type="InterPro" id="IPR027417">
    <property type="entry name" value="P-loop_NTPase"/>
</dbReference>
<comment type="caution">
    <text evidence="2">The sequence shown here is derived from an EMBL/GenBank/DDBJ whole genome shotgun (WGS) entry which is preliminary data.</text>
</comment>
<gene>
    <name evidence="2" type="ORF">EWV57_05225</name>
</gene>
<dbReference type="Pfam" id="PF13175">
    <property type="entry name" value="AAA_15"/>
    <property type="match status" value="1"/>
</dbReference>
<dbReference type="Proteomes" id="UP000316958">
    <property type="component" value="Unassembled WGS sequence"/>
</dbReference>
<dbReference type="InterPro" id="IPR051396">
    <property type="entry name" value="Bact_Antivir_Def_Nuclease"/>
</dbReference>
<dbReference type="InterPro" id="IPR041685">
    <property type="entry name" value="AAA_GajA/Old/RecF-like"/>
</dbReference>
<protein>
    <recommendedName>
        <fullName evidence="1">Endonuclease GajA/Old nuclease/RecF-like AAA domain-containing protein</fullName>
    </recommendedName>
</protein>
<evidence type="ECO:0000313" key="2">
    <source>
        <dbReference type="EMBL" id="TRU52583.1"/>
    </source>
</evidence>
<dbReference type="Gene3D" id="3.40.50.300">
    <property type="entry name" value="P-loop containing nucleotide triphosphate hydrolases"/>
    <property type="match status" value="1"/>
</dbReference>